<dbReference type="Pfam" id="PF14258">
    <property type="entry name" value="DUF4350"/>
    <property type="match status" value="1"/>
</dbReference>
<gene>
    <name evidence="4" type="ORF">D779_3832</name>
</gene>
<protein>
    <recommendedName>
        <fullName evidence="3">DUF4350 domain-containing protein</fullName>
    </recommendedName>
</protein>
<dbReference type="STRING" id="1249627.D779_3832"/>
<evidence type="ECO:0000313" key="5">
    <source>
        <dbReference type="Proteomes" id="UP000019460"/>
    </source>
</evidence>
<keyword evidence="2" id="KW-1133">Transmembrane helix</keyword>
<dbReference type="EMBL" id="AONC01000072">
    <property type="protein sequence ID" value="EXJ13360.1"/>
    <property type="molecule type" value="Genomic_DNA"/>
</dbReference>
<keyword evidence="5" id="KW-1185">Reference proteome</keyword>
<name>W9VSM6_9GAMM</name>
<proteinExistence type="predicted"/>
<comment type="caution">
    <text evidence="4">The sequence shown here is derived from an EMBL/GenBank/DDBJ whole genome shotgun (WGS) entry which is preliminary data.</text>
</comment>
<evidence type="ECO:0000256" key="2">
    <source>
        <dbReference type="SAM" id="Phobius"/>
    </source>
</evidence>
<reference evidence="4 5" key="1">
    <citation type="submission" date="2012-11" db="EMBL/GenBank/DDBJ databases">
        <title>Genome assembly of Thiorhodococcus sp. AK35.</title>
        <authorList>
            <person name="Nupur N."/>
            <person name="Khatri I."/>
            <person name="Subramanian S."/>
            <person name="Pinnaka A."/>
        </authorList>
    </citation>
    <scope>NUCLEOTIDE SEQUENCE [LARGE SCALE GENOMIC DNA]</scope>
    <source>
        <strain evidence="4 5">AK35</strain>
    </source>
</reference>
<keyword evidence="2" id="KW-0812">Transmembrane</keyword>
<evidence type="ECO:0000259" key="3">
    <source>
        <dbReference type="Pfam" id="PF14258"/>
    </source>
</evidence>
<accession>W9VSM6</accession>
<dbReference type="eggNOG" id="COG3064">
    <property type="taxonomic scope" value="Bacteria"/>
</dbReference>
<dbReference type="AlphaFoldDB" id="W9VSM6"/>
<dbReference type="InterPro" id="IPR025646">
    <property type="entry name" value="DUF4350"/>
</dbReference>
<dbReference type="OrthoDB" id="6638317at2"/>
<sequence>MSMERRLTSLTLYGVPLLLLAGSFVWFLDNFERRPIRVQEGQSTEARRNPWLAFERFLRDGGIPVESVSGRALLTDLPPITDTLVVRLRGPLGRDRRAALRRWTEDGGRLVVEAMSVQEDAERPQEDLLADFGVRLRVDPDASPVGDEGADGLVIEIRETGLPRPLQVGLDPRYFLESEERFPGDIRVGDRLRLVRRPVGAGHLVLIADGGFLRNEDIGRHDHALFAARLVRPGPDGRVWLLHDTFMPGLAELAWSAAPEALISAGILILAWLWSLGARLGPLETDSRERRRDLLEHLDASGDFLWRHGRASSLVETSRQRILAAWLRRYPHLDRSDPLARTQDIARASGWPAERVSRALFVRAEDDRAFVEQCRLLQSLWRRTGAGRGRPAGDAGSLSNHQQSRRNG</sequence>
<evidence type="ECO:0000256" key="1">
    <source>
        <dbReference type="SAM" id="MobiDB-lite"/>
    </source>
</evidence>
<evidence type="ECO:0000313" key="4">
    <source>
        <dbReference type="EMBL" id="EXJ13360.1"/>
    </source>
</evidence>
<keyword evidence="2" id="KW-0472">Membrane</keyword>
<dbReference type="RefSeq" id="WP_157726462.1">
    <property type="nucleotide sequence ID" value="NZ_AONC01000072.1"/>
</dbReference>
<feature type="transmembrane region" description="Helical" evidence="2">
    <location>
        <begin position="7"/>
        <end position="28"/>
    </location>
</feature>
<feature type="region of interest" description="Disordered" evidence="1">
    <location>
        <begin position="386"/>
        <end position="408"/>
    </location>
</feature>
<dbReference type="Proteomes" id="UP000019460">
    <property type="component" value="Unassembled WGS sequence"/>
</dbReference>
<feature type="domain" description="DUF4350" evidence="3">
    <location>
        <begin position="45"/>
        <end position="231"/>
    </location>
</feature>
<organism evidence="4 5">
    <name type="scientific">Imhoffiella purpurea</name>
    <dbReference type="NCBI Taxonomy" id="1249627"/>
    <lineage>
        <taxon>Bacteria</taxon>
        <taxon>Pseudomonadati</taxon>
        <taxon>Pseudomonadota</taxon>
        <taxon>Gammaproteobacteria</taxon>
        <taxon>Chromatiales</taxon>
        <taxon>Chromatiaceae</taxon>
        <taxon>Imhoffiella</taxon>
    </lineage>
</organism>